<proteinExistence type="predicted"/>
<sequence>MATFGHITRERCAQLGRALTAASLPWRDNGRQDKPEFLTYTATDAHGREWSISPATSNQIAPSRPASIWQAQCTEPMHRSPVLSARAVVDHIRAFPA</sequence>
<evidence type="ECO:0000313" key="2">
    <source>
        <dbReference type="Proteomes" id="UP001501423"/>
    </source>
</evidence>
<comment type="caution">
    <text evidence="1">The sequence shown here is derived from an EMBL/GenBank/DDBJ whole genome shotgun (WGS) entry which is preliminary data.</text>
</comment>
<gene>
    <name evidence="1" type="ORF">GCM10010478_16780</name>
</gene>
<reference evidence="1 2" key="1">
    <citation type="journal article" date="2019" name="Int. J. Syst. Evol. Microbiol.">
        <title>The Global Catalogue of Microorganisms (GCM) 10K type strain sequencing project: providing services to taxonomists for standard genome sequencing and annotation.</title>
        <authorList>
            <consortium name="The Broad Institute Genomics Platform"/>
            <consortium name="The Broad Institute Genome Sequencing Center for Infectious Disease"/>
            <person name="Wu L."/>
            <person name="Ma J."/>
        </authorList>
    </citation>
    <scope>NUCLEOTIDE SEQUENCE [LARGE SCALE GENOMIC DNA]</scope>
    <source>
        <strain evidence="1 2">JCM 9650</strain>
    </source>
</reference>
<dbReference type="EMBL" id="BAAAVA010000012">
    <property type="protein sequence ID" value="GAA2917578.1"/>
    <property type="molecule type" value="Genomic_DNA"/>
</dbReference>
<protein>
    <submittedName>
        <fullName evidence="1">Uncharacterized protein</fullName>
    </submittedName>
</protein>
<name>A0ABN3WJE4_9ACTN</name>
<accession>A0ABN3WJE4</accession>
<organism evidence="1 2">
    <name type="scientific">Streptomyces erythrogriseus</name>
    <dbReference type="NCBI Taxonomy" id="284027"/>
    <lineage>
        <taxon>Bacteria</taxon>
        <taxon>Bacillati</taxon>
        <taxon>Actinomycetota</taxon>
        <taxon>Actinomycetes</taxon>
        <taxon>Kitasatosporales</taxon>
        <taxon>Streptomycetaceae</taxon>
        <taxon>Streptomyces</taxon>
        <taxon>Streptomyces griseoincarnatus group</taxon>
    </lineage>
</organism>
<keyword evidence="2" id="KW-1185">Reference proteome</keyword>
<dbReference type="RefSeq" id="WP_346088451.1">
    <property type="nucleotide sequence ID" value="NZ_BAAAVA010000012.1"/>
</dbReference>
<dbReference type="Proteomes" id="UP001501423">
    <property type="component" value="Unassembled WGS sequence"/>
</dbReference>
<evidence type="ECO:0000313" key="1">
    <source>
        <dbReference type="EMBL" id="GAA2917578.1"/>
    </source>
</evidence>